<dbReference type="Proteomes" id="UP000076761">
    <property type="component" value="Unassembled WGS sequence"/>
</dbReference>
<reference evidence="1 2" key="1">
    <citation type="journal article" date="2016" name="Mol. Biol. Evol.">
        <title>Comparative Genomics of Early-Diverging Mushroom-Forming Fungi Provides Insights into the Origins of Lignocellulose Decay Capabilities.</title>
        <authorList>
            <person name="Nagy L.G."/>
            <person name="Riley R."/>
            <person name="Tritt A."/>
            <person name="Adam C."/>
            <person name="Daum C."/>
            <person name="Floudas D."/>
            <person name="Sun H."/>
            <person name="Yadav J.S."/>
            <person name="Pangilinan J."/>
            <person name="Larsson K.H."/>
            <person name="Matsuura K."/>
            <person name="Barry K."/>
            <person name="Labutti K."/>
            <person name="Kuo R."/>
            <person name="Ohm R.A."/>
            <person name="Bhattacharya S.S."/>
            <person name="Shirouzu T."/>
            <person name="Yoshinaga Y."/>
            <person name="Martin F.M."/>
            <person name="Grigoriev I.V."/>
            <person name="Hibbett D.S."/>
        </authorList>
    </citation>
    <scope>NUCLEOTIDE SEQUENCE [LARGE SCALE GENOMIC DNA]</scope>
    <source>
        <strain evidence="1 2">HHB14362 ss-1</strain>
    </source>
</reference>
<dbReference type="InParanoid" id="A0A165M8J4"/>
<evidence type="ECO:0000313" key="2">
    <source>
        <dbReference type="Proteomes" id="UP000076761"/>
    </source>
</evidence>
<accession>A0A165M8J4</accession>
<protein>
    <submittedName>
        <fullName evidence="1">Uncharacterized protein</fullName>
    </submittedName>
</protein>
<evidence type="ECO:0000313" key="1">
    <source>
        <dbReference type="EMBL" id="KZT18031.1"/>
    </source>
</evidence>
<name>A0A165M8J4_9AGAM</name>
<dbReference type="EMBL" id="KV425722">
    <property type="protein sequence ID" value="KZT18031.1"/>
    <property type="molecule type" value="Genomic_DNA"/>
</dbReference>
<sequence length="158" mass="18264">MMEVRSPASFQQFPPVALYMYRVATWPFCICSSRIVIMRPCCSFKYSAVLTSSSVVNDAVISLCLPQRKPALQKTRFRHEGGQVVNVESGSCHGFQLSDIVHLRRNLVFQRTGFVWHNFSCHLGRQTGAVNEYIVRHVCSEQRRRHFQKVCRLSRNQK</sequence>
<proteinExistence type="predicted"/>
<gene>
    <name evidence="1" type="ORF">NEOLEDRAFT_258887</name>
</gene>
<dbReference type="AlphaFoldDB" id="A0A165M8J4"/>
<organism evidence="1 2">
    <name type="scientific">Neolentinus lepideus HHB14362 ss-1</name>
    <dbReference type="NCBI Taxonomy" id="1314782"/>
    <lineage>
        <taxon>Eukaryota</taxon>
        <taxon>Fungi</taxon>
        <taxon>Dikarya</taxon>
        <taxon>Basidiomycota</taxon>
        <taxon>Agaricomycotina</taxon>
        <taxon>Agaricomycetes</taxon>
        <taxon>Gloeophyllales</taxon>
        <taxon>Gloeophyllaceae</taxon>
        <taxon>Neolentinus</taxon>
    </lineage>
</organism>
<keyword evidence="2" id="KW-1185">Reference proteome</keyword>